<protein>
    <submittedName>
        <fullName evidence="1">Uncharacterized protein</fullName>
    </submittedName>
</protein>
<evidence type="ECO:0000313" key="2">
    <source>
        <dbReference type="Proteomes" id="UP001254165"/>
    </source>
</evidence>
<comment type="caution">
    <text evidence="1">The sequence shown here is derived from an EMBL/GenBank/DDBJ whole genome shotgun (WGS) entry which is preliminary data.</text>
</comment>
<reference evidence="1 2" key="1">
    <citation type="submission" date="2023-07" db="EMBL/GenBank/DDBJ databases">
        <title>Novel species of Thermanaerothrix with wide hydrolytic capabilities.</title>
        <authorList>
            <person name="Zayulina K.S."/>
            <person name="Podosokorskaya O.A."/>
            <person name="Elcheninov A.G."/>
        </authorList>
    </citation>
    <scope>NUCLEOTIDE SEQUENCE [LARGE SCALE GENOMIC DNA]</scope>
    <source>
        <strain evidence="1 2">4228-RoL</strain>
    </source>
</reference>
<gene>
    <name evidence="1" type="ORF">QYE77_13865</name>
</gene>
<evidence type="ECO:0000313" key="1">
    <source>
        <dbReference type="EMBL" id="MDT8899348.1"/>
    </source>
</evidence>
<sequence length="479" mass="54598">MMRTRRNIFVTLVLIGLIACLGIGTLATVALITLRAVNTPSIPTVETLSQEITRAFPTQRPPSRLPTAETTTPTMVSLPPDIAAQMDEIEQQVIRIRGLQPRTPLRRELLTTGQLHQKVIDDFLKDYTPAEVEKDVTTLSLFGLLPRNFDLYTLLRDLYTEQIAGFYDDDTKTMYVIQDEAFRGPQRSTYAHEYTHALQDQTFDFKGGLKMTDEVCDQQSEYCAAVQSLIEGDASLTEQFWLLNAATPEDRKQIQEFYQNYQSPVFDTTPEFLQQDFLFPYRQGLDFVLDLYQKGRWDAINAAFKHPPLSTEQILHPEKYPSDAPLEVNVPDLSPVLTGYELYDEGEIGEWYLYLILAYAEKQAWRLNENIAAQAAAGWGGDVYQVWRNPQNEGTLLLVNIRWDSENDAKEFYNAFRQYGIQRWGQPLSTATTTSRWQVSTAGQSILIRENSYTIWILGSDAKAVTDALEAFQTLIPQP</sequence>
<dbReference type="EMBL" id="JAUHMF010000002">
    <property type="protein sequence ID" value="MDT8899348.1"/>
    <property type="molecule type" value="Genomic_DNA"/>
</dbReference>
<accession>A0ABU3NR89</accession>
<dbReference type="Proteomes" id="UP001254165">
    <property type="component" value="Unassembled WGS sequence"/>
</dbReference>
<dbReference type="RefSeq" id="WP_315626039.1">
    <property type="nucleotide sequence ID" value="NZ_JAUHMF010000002.1"/>
</dbReference>
<name>A0ABU3NR89_9CHLR</name>
<dbReference type="PROSITE" id="PS51257">
    <property type="entry name" value="PROKAR_LIPOPROTEIN"/>
    <property type="match status" value="1"/>
</dbReference>
<proteinExistence type="predicted"/>
<keyword evidence="2" id="KW-1185">Reference proteome</keyword>
<organism evidence="1 2">
    <name type="scientific">Thermanaerothrix solaris</name>
    <dbReference type="NCBI Taxonomy" id="3058434"/>
    <lineage>
        <taxon>Bacteria</taxon>
        <taxon>Bacillati</taxon>
        <taxon>Chloroflexota</taxon>
        <taxon>Anaerolineae</taxon>
        <taxon>Anaerolineales</taxon>
        <taxon>Anaerolineaceae</taxon>
        <taxon>Thermanaerothrix</taxon>
    </lineage>
</organism>